<protein>
    <submittedName>
        <fullName evidence="2">Uncharacterized protein</fullName>
    </submittedName>
</protein>
<evidence type="ECO:0000313" key="3">
    <source>
        <dbReference type="Proteomes" id="UP001149165"/>
    </source>
</evidence>
<reference evidence="2" key="2">
    <citation type="journal article" date="2023" name="IMA Fungus">
        <title>Comparative genomic study of the Penicillium genus elucidates a diverse pangenome and 15 lateral gene transfer events.</title>
        <authorList>
            <person name="Petersen C."/>
            <person name="Sorensen T."/>
            <person name="Nielsen M.R."/>
            <person name="Sondergaard T.E."/>
            <person name="Sorensen J.L."/>
            <person name="Fitzpatrick D.A."/>
            <person name="Frisvad J.C."/>
            <person name="Nielsen K.L."/>
        </authorList>
    </citation>
    <scope>NUCLEOTIDE SEQUENCE</scope>
    <source>
        <strain evidence="2">IBT 30069</strain>
    </source>
</reference>
<evidence type="ECO:0000313" key="2">
    <source>
        <dbReference type="EMBL" id="KAJ5112919.1"/>
    </source>
</evidence>
<dbReference type="Proteomes" id="UP001149165">
    <property type="component" value="Unassembled WGS sequence"/>
</dbReference>
<dbReference type="AlphaFoldDB" id="A0A9W9KN43"/>
<accession>A0A9W9KN43</accession>
<proteinExistence type="predicted"/>
<comment type="caution">
    <text evidence="2">The sequence shown here is derived from an EMBL/GenBank/DDBJ whole genome shotgun (WGS) entry which is preliminary data.</text>
</comment>
<organism evidence="2 3">
    <name type="scientific">Penicillium angulare</name>
    <dbReference type="NCBI Taxonomy" id="116970"/>
    <lineage>
        <taxon>Eukaryota</taxon>
        <taxon>Fungi</taxon>
        <taxon>Dikarya</taxon>
        <taxon>Ascomycota</taxon>
        <taxon>Pezizomycotina</taxon>
        <taxon>Eurotiomycetes</taxon>
        <taxon>Eurotiomycetidae</taxon>
        <taxon>Eurotiales</taxon>
        <taxon>Aspergillaceae</taxon>
        <taxon>Penicillium</taxon>
    </lineage>
</organism>
<name>A0A9W9KN43_9EURO</name>
<gene>
    <name evidence="2" type="ORF">N7456_001453</name>
</gene>
<keyword evidence="3" id="KW-1185">Reference proteome</keyword>
<feature type="region of interest" description="Disordered" evidence="1">
    <location>
        <begin position="225"/>
        <end position="248"/>
    </location>
</feature>
<feature type="compositionally biased region" description="Basic and acidic residues" evidence="1">
    <location>
        <begin position="227"/>
        <end position="239"/>
    </location>
</feature>
<dbReference type="OrthoDB" id="4473276at2759"/>
<reference evidence="2" key="1">
    <citation type="submission" date="2022-11" db="EMBL/GenBank/DDBJ databases">
        <authorList>
            <person name="Petersen C."/>
        </authorList>
    </citation>
    <scope>NUCLEOTIDE SEQUENCE</scope>
    <source>
        <strain evidence="2">IBT 30069</strain>
    </source>
</reference>
<evidence type="ECO:0000256" key="1">
    <source>
        <dbReference type="SAM" id="MobiDB-lite"/>
    </source>
</evidence>
<sequence length="248" mass="28754">MAFRYSTGTSDSAKPTSFAWEFAVPVTPFWDSFSWKYAKCILKAFTALEIQNLHLEQYKNESETRKFDLMDKFLEEKLALEEARYLAYGTTLQTADYDLWNKVLLAITLTSTETGHLERAEKAHRSLIDGRTDLQDMTSINNFASWLIHHTTKYDDARGFAIQSQNWIEKKLGRSSPQSIGNRKIIAETYWKENNSIKANETTVEIFECIDGLRDTRFAVYEESEREEAKEWEKKLKEEGNEEPSSVA</sequence>
<dbReference type="EMBL" id="JAPQKH010000002">
    <property type="protein sequence ID" value="KAJ5112919.1"/>
    <property type="molecule type" value="Genomic_DNA"/>
</dbReference>